<accession>Q0C6S8</accession>
<organism evidence="2 3">
    <name type="scientific">Syntrophotalea carbinolica (strain DSM 2380 / NBRC 103641 / GraBd1)</name>
    <name type="common">Pelobacter carbinolicus</name>
    <dbReference type="NCBI Taxonomy" id="338963"/>
    <lineage>
        <taxon>Bacteria</taxon>
        <taxon>Pseudomonadati</taxon>
        <taxon>Thermodesulfobacteriota</taxon>
        <taxon>Desulfuromonadia</taxon>
        <taxon>Desulfuromonadales</taxon>
        <taxon>Syntrophotaleaceae</taxon>
        <taxon>Syntrophotalea</taxon>
    </lineage>
</organism>
<feature type="region of interest" description="Disordered" evidence="1">
    <location>
        <begin position="27"/>
        <end position="51"/>
    </location>
</feature>
<proteinExistence type="predicted"/>
<evidence type="ECO:0000313" key="3">
    <source>
        <dbReference type="Proteomes" id="UP000002534"/>
    </source>
</evidence>
<evidence type="ECO:0000313" key="2">
    <source>
        <dbReference type="EMBL" id="ABI81859.1"/>
    </source>
</evidence>
<protein>
    <submittedName>
        <fullName evidence="2">Uncharacterized protein</fullName>
    </submittedName>
</protein>
<gene>
    <name evidence="2" type="ordered locus">Pcar_3239</name>
</gene>
<dbReference type="STRING" id="338963.Pcar_3239"/>
<dbReference type="EMBL" id="CP000142">
    <property type="protein sequence ID" value="ABI81859.1"/>
    <property type="molecule type" value="Genomic_DNA"/>
</dbReference>
<dbReference type="HOGENOM" id="CLU_3101921_0_0_7"/>
<reference evidence="2 3" key="2">
    <citation type="journal article" date="2012" name="BMC Genomics">
        <title>The genome of Pelobacter carbinolicus reveals surprising metabolic capabilities and physiological features.</title>
        <authorList>
            <person name="Aklujkar M."/>
            <person name="Haveman S.A."/>
            <person name="Didonato R.Jr."/>
            <person name="Chertkov O."/>
            <person name="Han C.S."/>
            <person name="Land M.L."/>
            <person name="Brown P."/>
            <person name="Lovley D.R."/>
        </authorList>
    </citation>
    <scope>NUCLEOTIDE SEQUENCE [LARGE SCALE GENOMIC DNA]</scope>
    <source>
        <strain evidence="3">DSM 2380 / NBRC 103641 / GraBd1</strain>
    </source>
</reference>
<dbReference type="KEGG" id="pca:Pcar_3239"/>
<sequence length="51" mass="5580">MPLLGRYPETASYNCASDPMGHYGLSRHPSAPTACRKGKATITHNHQRDPS</sequence>
<dbReference type="AlphaFoldDB" id="Q0C6S8"/>
<dbReference type="Proteomes" id="UP000002534">
    <property type="component" value="Chromosome"/>
</dbReference>
<keyword evidence="3" id="KW-1185">Reference proteome</keyword>
<evidence type="ECO:0000256" key="1">
    <source>
        <dbReference type="SAM" id="MobiDB-lite"/>
    </source>
</evidence>
<name>Q0C6S8_SYNC1</name>
<reference evidence="3" key="1">
    <citation type="submission" date="2005-10" db="EMBL/GenBank/DDBJ databases">
        <title>Complete sequence of Pelobacter carbinolicus DSM 2380.</title>
        <authorList>
            <person name="Copeland A."/>
            <person name="Lucas S."/>
            <person name="Lapidus A."/>
            <person name="Barry K."/>
            <person name="Detter J.C."/>
            <person name="Glavina T."/>
            <person name="Hammon N."/>
            <person name="Israni S."/>
            <person name="Pitluck S."/>
            <person name="Chertkov O."/>
            <person name="Schmutz J."/>
            <person name="Larimer F."/>
            <person name="Land M."/>
            <person name="Kyrpides N."/>
            <person name="Ivanova N."/>
            <person name="Richardson P."/>
        </authorList>
    </citation>
    <scope>NUCLEOTIDE SEQUENCE [LARGE SCALE GENOMIC DNA]</scope>
    <source>
        <strain evidence="3">DSM 2380 / NBRC 103641 / GraBd1</strain>
    </source>
</reference>